<dbReference type="AlphaFoldDB" id="F9LY89"/>
<organism evidence="1 2">
    <name type="scientific">Streptococcus mitis bv. 2 str. SK95</name>
    <dbReference type="NCBI Taxonomy" id="1000588"/>
    <lineage>
        <taxon>Bacteria</taxon>
        <taxon>Bacillati</taxon>
        <taxon>Bacillota</taxon>
        <taxon>Bacilli</taxon>
        <taxon>Lactobacillales</taxon>
        <taxon>Streptococcaceae</taxon>
        <taxon>Streptococcus</taxon>
    </lineage>
</organism>
<protein>
    <submittedName>
        <fullName evidence="1">Conserved domain protein</fullName>
    </submittedName>
</protein>
<proteinExistence type="predicted"/>
<dbReference type="RefSeq" id="WP_001293524.1">
    <property type="nucleotide sequence ID" value="NZ_AFUB01000048.1"/>
</dbReference>
<evidence type="ECO:0000313" key="2">
    <source>
        <dbReference type="Proteomes" id="UP000003858"/>
    </source>
</evidence>
<accession>F9LY89</accession>
<comment type="caution">
    <text evidence="1">The sequence shown here is derived from an EMBL/GenBank/DDBJ whole genome shotgun (WGS) entry which is preliminary data.</text>
</comment>
<dbReference type="OrthoDB" id="2051189at2"/>
<gene>
    <name evidence="1" type="ORF">HMPREF9965_2031</name>
</gene>
<reference evidence="1 2" key="1">
    <citation type="submission" date="2011-05" db="EMBL/GenBank/DDBJ databases">
        <authorList>
            <person name="Durkin A.S."/>
            <person name="Radune D."/>
            <person name="Hostetler J."/>
            <person name="Torralba M."/>
            <person name="Gillis M."/>
            <person name="Methe B."/>
            <person name="Sutton G."/>
            <person name="Nelson K.E."/>
        </authorList>
    </citation>
    <scope>NUCLEOTIDE SEQUENCE [LARGE SCALE GENOMIC DNA]</scope>
    <source>
        <strain evidence="1 2">SK95</strain>
    </source>
</reference>
<sequence>MSENIPRLTGGILFGLMLEARKPKSKVRIGCLEERTDALSETDIMKSLIDIFTGEIQQMPYRNSFKKNVSEYKKCIISKAGYLPFDDSRFINSFKDSVEQNKKDTLESMSVFINDKFSEQKLKWLVSAVIEIICNDGTIADLETFKVSSNESKLKQKLLEAEVIEIESFLLDVMRYIFVNKIDNTVGKPTFEAWYSKIGERAPWEFTNAELGQHMNGIEITRYNPSVEDVEKQEYIEESDVEFEEEFHSNVESDDAITKQVLNNPKVINQYADNIYNIEHVENLN</sequence>
<dbReference type="PATRIC" id="fig|1000588.3.peg.1351"/>
<dbReference type="Proteomes" id="UP000003858">
    <property type="component" value="Unassembled WGS sequence"/>
</dbReference>
<evidence type="ECO:0000313" key="1">
    <source>
        <dbReference type="EMBL" id="EGU64841.1"/>
    </source>
</evidence>
<dbReference type="eggNOG" id="ENOG5032CFJ">
    <property type="taxonomic scope" value="Bacteria"/>
</dbReference>
<dbReference type="EMBL" id="AFUB01000048">
    <property type="protein sequence ID" value="EGU64841.1"/>
    <property type="molecule type" value="Genomic_DNA"/>
</dbReference>
<name>F9LY89_STROR</name>